<organism evidence="13 14">
    <name type="scientific">Mugilogobius chulae</name>
    <name type="common">yellowstripe goby</name>
    <dbReference type="NCBI Taxonomy" id="88201"/>
    <lineage>
        <taxon>Eukaryota</taxon>
        <taxon>Metazoa</taxon>
        <taxon>Chordata</taxon>
        <taxon>Craniata</taxon>
        <taxon>Vertebrata</taxon>
        <taxon>Euteleostomi</taxon>
        <taxon>Actinopterygii</taxon>
        <taxon>Neopterygii</taxon>
        <taxon>Teleostei</taxon>
        <taxon>Neoteleostei</taxon>
        <taxon>Acanthomorphata</taxon>
        <taxon>Gobiaria</taxon>
        <taxon>Gobiiformes</taxon>
        <taxon>Gobioidei</taxon>
        <taxon>Gobiidae</taxon>
        <taxon>Gobionellinae</taxon>
        <taxon>Mugilogobius</taxon>
    </lineage>
</organism>
<keyword evidence="3" id="KW-0813">Transport</keyword>
<keyword evidence="7 12" id="KW-1133">Transmembrane helix</keyword>
<feature type="transmembrane region" description="Helical" evidence="12">
    <location>
        <begin position="297"/>
        <end position="315"/>
    </location>
</feature>
<name>A0AAW0P9L5_9GOBI</name>
<evidence type="ECO:0000256" key="8">
    <source>
        <dbReference type="ARBA" id="ARBA00023072"/>
    </source>
</evidence>
<keyword evidence="4" id="KW-1003">Cell membrane</keyword>
<evidence type="ECO:0000256" key="1">
    <source>
        <dbReference type="ARBA" id="ARBA00004651"/>
    </source>
</evidence>
<keyword evidence="14" id="KW-1185">Reference proteome</keyword>
<dbReference type="GO" id="GO:0016918">
    <property type="term" value="F:retinal binding"/>
    <property type="evidence" value="ECO:0007669"/>
    <property type="project" value="UniProtKB-KW"/>
</dbReference>
<dbReference type="AlphaFoldDB" id="A0AAW0P9L5"/>
<feature type="transmembrane region" description="Helical" evidence="12">
    <location>
        <begin position="410"/>
        <end position="430"/>
    </location>
</feature>
<evidence type="ECO:0000256" key="5">
    <source>
        <dbReference type="ARBA" id="ARBA00022692"/>
    </source>
</evidence>
<keyword evidence="5 12" id="KW-0812">Transmembrane</keyword>
<dbReference type="InterPro" id="IPR026612">
    <property type="entry name" value="STRA6-like"/>
</dbReference>
<feature type="transmembrane region" description="Helical" evidence="12">
    <location>
        <begin position="266"/>
        <end position="290"/>
    </location>
</feature>
<comment type="subcellular location">
    <subcellularLocation>
        <location evidence="1">Cell membrane</location>
        <topology evidence="1">Multi-pass membrane protein</topology>
    </subcellularLocation>
</comment>
<dbReference type="GO" id="GO:0005886">
    <property type="term" value="C:plasma membrane"/>
    <property type="evidence" value="ECO:0007669"/>
    <property type="project" value="UniProtKB-SubCell"/>
</dbReference>
<keyword evidence="6" id="KW-0845">Vitamin A</keyword>
<dbReference type="Pfam" id="PF14752">
    <property type="entry name" value="RBP_receptor"/>
    <property type="match status" value="1"/>
</dbReference>
<evidence type="ECO:0000256" key="2">
    <source>
        <dbReference type="ARBA" id="ARBA00014411"/>
    </source>
</evidence>
<keyword evidence="8" id="KW-0683">Retinol-binding</keyword>
<accession>A0AAW0P9L5</accession>
<evidence type="ECO:0000313" key="14">
    <source>
        <dbReference type="Proteomes" id="UP001460270"/>
    </source>
</evidence>
<feature type="transmembrane region" description="Helical" evidence="12">
    <location>
        <begin position="175"/>
        <end position="202"/>
    </location>
</feature>
<evidence type="ECO:0000256" key="11">
    <source>
        <dbReference type="SAM" id="MobiDB-lite"/>
    </source>
</evidence>
<reference evidence="14" key="1">
    <citation type="submission" date="2024-04" db="EMBL/GenBank/DDBJ databases">
        <title>Salinicola lusitanus LLJ914,a marine bacterium isolated from the Okinawa Trough.</title>
        <authorList>
            <person name="Li J."/>
        </authorList>
    </citation>
    <scope>NUCLEOTIDE SEQUENCE [LARGE SCALE GENOMIC DNA]</scope>
</reference>
<feature type="region of interest" description="Disordered" evidence="11">
    <location>
        <begin position="616"/>
        <end position="666"/>
    </location>
</feature>
<evidence type="ECO:0000256" key="10">
    <source>
        <dbReference type="ARBA" id="ARBA00023170"/>
    </source>
</evidence>
<evidence type="ECO:0000313" key="13">
    <source>
        <dbReference type="EMBL" id="KAK7912421.1"/>
    </source>
</evidence>
<dbReference type="GO" id="GO:0034632">
    <property type="term" value="F:retinol transmembrane transporter activity"/>
    <property type="evidence" value="ECO:0007669"/>
    <property type="project" value="InterPro"/>
</dbReference>
<evidence type="ECO:0000256" key="3">
    <source>
        <dbReference type="ARBA" id="ARBA00022448"/>
    </source>
</evidence>
<evidence type="ECO:0000256" key="4">
    <source>
        <dbReference type="ARBA" id="ARBA00022475"/>
    </source>
</evidence>
<keyword evidence="9 12" id="KW-0472">Membrane</keyword>
<evidence type="ECO:0000256" key="9">
    <source>
        <dbReference type="ARBA" id="ARBA00023136"/>
    </source>
</evidence>
<feature type="transmembrane region" description="Helical" evidence="12">
    <location>
        <begin position="480"/>
        <end position="504"/>
    </location>
</feature>
<feature type="transmembrane region" description="Helical" evidence="12">
    <location>
        <begin position="53"/>
        <end position="72"/>
    </location>
</feature>
<proteinExistence type="predicted"/>
<evidence type="ECO:0000256" key="12">
    <source>
        <dbReference type="SAM" id="Phobius"/>
    </source>
</evidence>
<feature type="compositionally biased region" description="Polar residues" evidence="11">
    <location>
        <begin position="631"/>
        <end position="645"/>
    </location>
</feature>
<feature type="transmembrane region" description="Helical" evidence="12">
    <location>
        <begin position="104"/>
        <end position="122"/>
    </location>
</feature>
<dbReference type="Proteomes" id="UP001460270">
    <property type="component" value="Unassembled WGS sequence"/>
</dbReference>
<dbReference type="EMBL" id="JBBPFD010000009">
    <property type="protein sequence ID" value="KAK7912421.1"/>
    <property type="molecule type" value="Genomic_DNA"/>
</dbReference>
<dbReference type="PANTHER" id="PTHR21444">
    <property type="entry name" value="COILED-COIL DOMAIN-CONTAINING PROTEIN 180"/>
    <property type="match status" value="1"/>
</dbReference>
<evidence type="ECO:0000256" key="6">
    <source>
        <dbReference type="ARBA" id="ARBA00022893"/>
    </source>
</evidence>
<dbReference type="PANTHER" id="PTHR21444:SF16">
    <property type="entry name" value="RECEPTOR FOR RETINOL UPTAKE STRA6"/>
    <property type="match status" value="1"/>
</dbReference>
<evidence type="ECO:0000256" key="7">
    <source>
        <dbReference type="ARBA" id="ARBA00022989"/>
    </source>
</evidence>
<gene>
    <name evidence="13" type="ORF">WMY93_012632</name>
</gene>
<dbReference type="GO" id="GO:0019841">
    <property type="term" value="F:retinol binding"/>
    <property type="evidence" value="ECO:0007669"/>
    <property type="project" value="UniProtKB-KW"/>
</dbReference>
<protein>
    <recommendedName>
        <fullName evidence="2">Receptor for retinol uptake STRA6</fullName>
    </recommendedName>
</protein>
<dbReference type="GO" id="GO:0038023">
    <property type="term" value="F:signaling receptor activity"/>
    <property type="evidence" value="ECO:0007669"/>
    <property type="project" value="InterPro"/>
</dbReference>
<feature type="transmembrane region" description="Helical" evidence="12">
    <location>
        <begin position="142"/>
        <end position="163"/>
    </location>
</feature>
<feature type="transmembrane region" description="Helical" evidence="12">
    <location>
        <begin position="442"/>
        <end position="460"/>
    </location>
</feature>
<feature type="compositionally biased region" description="Basic and acidic residues" evidence="11">
    <location>
        <begin position="646"/>
        <end position="666"/>
    </location>
</feature>
<comment type="caution">
    <text evidence="13">The sequence shown here is derived from an EMBL/GenBank/DDBJ whole genome shotgun (WGS) entry which is preliminary data.</text>
</comment>
<feature type="transmembrane region" description="Helical" evidence="12">
    <location>
        <begin position="327"/>
        <end position="351"/>
    </location>
</feature>
<keyword evidence="10" id="KW-0675">Receptor</keyword>
<sequence>MGDRVQDEPERAAVGALRLSYYEYPDGIPTTPEPTKPPKEVILPCDPVAEDKIFHIVILCFSLVALLVLAVLSRKNRLCQGFTRGASSILSPVNFLDQTQDKSLVLAVFGLVFSKLAVSLIAPDPLPFYKDTPPHLKEYLKIVSIFYYPLLYCPCCHGAVLLWQKIDCPKTPELYKFYSLLASLPQLFCFFFVCVKFIVLFVKGPEHEQDLDCSYYTEYVKELLKKKKSSSSSSVSDKPSLMKRILDFPKSYIYVPEKVFRFPLKLAIAACVSFVCIYHTALLLIVLVVPTLHIVRAGIDENMYFLMMGFGIVLSDDRQETVRILVFYTWLLEVCYLCAMTLSILLSLLMLMKSMILHRSNVRGLYRGDVCHIYSKHKALEPSRGGVVCWMGLVGYQAALYSLGMVLQTLVFFICFVFLVFLIIIPVFYGRNLLMFQVAAESWPAWVTLILVTILQHVAAKFAFVKKESGTRDINSRDSLFLLTSLLFLVNLVLGLLVAMWRILISAVYNLIHMGRTDISLLHRSSEDYDPAYRFYTQFLAVEVSQAHPVMKAFCGVLLDLMMEGGRAVHKIQQVEEGLQENRPNAALLSRRIRRRWHLVFTLVNNPSLLGSRKHFQTQPSDAAANAAANGTPTTKTGSRKSQAGSRKDGKEPELELAVEAKTEEP</sequence>
<dbReference type="GO" id="GO:0071939">
    <property type="term" value="P:vitamin A import into cell"/>
    <property type="evidence" value="ECO:0007669"/>
    <property type="project" value="TreeGrafter"/>
</dbReference>